<evidence type="ECO:0008006" key="4">
    <source>
        <dbReference type="Google" id="ProtNLM"/>
    </source>
</evidence>
<reference evidence="2" key="1">
    <citation type="submission" date="2021-07" db="EMBL/GenBank/DDBJ databases">
        <authorList>
            <person name="Durling M."/>
        </authorList>
    </citation>
    <scope>NUCLEOTIDE SEQUENCE</scope>
</reference>
<accession>A0A9N9Q212</accession>
<proteinExistence type="predicted"/>
<evidence type="ECO:0000313" key="2">
    <source>
        <dbReference type="EMBL" id="CAG8982978.1"/>
    </source>
</evidence>
<comment type="caution">
    <text evidence="2">The sequence shown here is derived from an EMBL/GenBank/DDBJ whole genome shotgun (WGS) entry which is preliminary data.</text>
</comment>
<dbReference type="Proteomes" id="UP000701801">
    <property type="component" value="Unassembled WGS sequence"/>
</dbReference>
<dbReference type="AlphaFoldDB" id="A0A9N9Q212"/>
<protein>
    <recommendedName>
        <fullName evidence="4">P-loop containing nucleoside triphosphate hydrolase protein</fullName>
    </recommendedName>
</protein>
<organism evidence="2 3">
    <name type="scientific">Hymenoscyphus albidus</name>
    <dbReference type="NCBI Taxonomy" id="595503"/>
    <lineage>
        <taxon>Eukaryota</taxon>
        <taxon>Fungi</taxon>
        <taxon>Dikarya</taxon>
        <taxon>Ascomycota</taxon>
        <taxon>Pezizomycotina</taxon>
        <taxon>Leotiomycetes</taxon>
        <taxon>Helotiales</taxon>
        <taxon>Helotiaceae</taxon>
        <taxon>Hymenoscyphus</taxon>
    </lineage>
</organism>
<dbReference type="InterPro" id="IPR027417">
    <property type="entry name" value="P-loop_NTPase"/>
</dbReference>
<dbReference type="OrthoDB" id="10264655at2759"/>
<gene>
    <name evidence="2" type="ORF">HYALB_00003557</name>
</gene>
<dbReference type="EMBL" id="CAJVRM010000702">
    <property type="protein sequence ID" value="CAG8982978.1"/>
    <property type="molecule type" value="Genomic_DNA"/>
</dbReference>
<feature type="compositionally biased region" description="Low complexity" evidence="1">
    <location>
        <begin position="19"/>
        <end position="44"/>
    </location>
</feature>
<name>A0A9N9Q212_9HELO</name>
<feature type="region of interest" description="Disordered" evidence="1">
    <location>
        <begin position="361"/>
        <end position="381"/>
    </location>
</feature>
<keyword evidence="3" id="KW-1185">Reference proteome</keyword>
<dbReference type="Gene3D" id="3.40.50.300">
    <property type="entry name" value="P-loop containing nucleotide triphosphate hydrolases"/>
    <property type="match status" value="1"/>
</dbReference>
<evidence type="ECO:0000256" key="1">
    <source>
        <dbReference type="SAM" id="MobiDB-lite"/>
    </source>
</evidence>
<feature type="region of interest" description="Disordered" evidence="1">
    <location>
        <begin position="15"/>
        <end position="60"/>
    </location>
</feature>
<evidence type="ECO:0000313" key="3">
    <source>
        <dbReference type="Proteomes" id="UP000701801"/>
    </source>
</evidence>
<sequence>MYYLNKINTLVRKARRHNLPSPLKTTTLPTESAPNTSTSTSNTPSRHREPGGPFSSHPTDLSLVPVWARRNNASRDATVEAPEEELDVAVKQEVEPSRRRRAISMGGLGDLLLHDVKGKEKGKSINRDVSKATMGHRRSHTRASSASWGDLGGYPYETWQDFRSEYGKGLVGEGEGCGMVEDSSMEGIAREYGELGGGDSSMEGIAREYGELGGGVEDAIRFMSEDSEGASYSFEGERRVSGPAVVRTDASTQTTTTLTDATTQTAAEKEEKIILVAISGISSSGKSTLAYLLKKVFNPETEEEKAAGRRKQHTLTQDDFFKAKTAVPTTSFLVGEGEKEFVMRSMGSNSGFYKITEVLGDGKEGSQGQKWKVTGPDTDCA</sequence>